<name>A0A7J7XHX7_MYOMY</name>
<organism evidence="1 2">
    <name type="scientific">Myotis myotis</name>
    <name type="common">Greater mouse-eared bat</name>
    <name type="synonym">Vespertilio myotis</name>
    <dbReference type="NCBI Taxonomy" id="51298"/>
    <lineage>
        <taxon>Eukaryota</taxon>
        <taxon>Metazoa</taxon>
        <taxon>Chordata</taxon>
        <taxon>Craniata</taxon>
        <taxon>Vertebrata</taxon>
        <taxon>Euteleostomi</taxon>
        <taxon>Mammalia</taxon>
        <taxon>Eutheria</taxon>
        <taxon>Laurasiatheria</taxon>
        <taxon>Chiroptera</taxon>
        <taxon>Yangochiroptera</taxon>
        <taxon>Vespertilionidae</taxon>
        <taxon>Myotis</taxon>
    </lineage>
</organism>
<protein>
    <submittedName>
        <fullName evidence="1">Uncharacterized protein</fullName>
    </submittedName>
</protein>
<proteinExistence type="predicted"/>
<dbReference type="EMBL" id="JABWUV010000006">
    <property type="protein sequence ID" value="KAF6349118.1"/>
    <property type="molecule type" value="Genomic_DNA"/>
</dbReference>
<dbReference type="AlphaFoldDB" id="A0A7J7XHX7"/>
<accession>A0A7J7XHX7</accession>
<evidence type="ECO:0000313" key="1">
    <source>
        <dbReference type="EMBL" id="KAF6349118.1"/>
    </source>
</evidence>
<sequence length="141" mass="14158">MQNIAGIVCVGMVKQVSGAPDQGGAPVAVIVGSLWWLLKILDSRAPRFHWALAPAAGAGPTCTCCWCQPQLLHAVTGCRQGCQCMGAAVAGEGLLADRGPGAAAGGTRQGCGGSAKTCPCARHSLAAQSSFQDARICALGP</sequence>
<reference evidence="1 2" key="1">
    <citation type="journal article" date="2020" name="Nature">
        <title>Six reference-quality genomes reveal evolution of bat adaptations.</title>
        <authorList>
            <person name="Jebb D."/>
            <person name="Huang Z."/>
            <person name="Pippel M."/>
            <person name="Hughes G.M."/>
            <person name="Lavrichenko K."/>
            <person name="Devanna P."/>
            <person name="Winkler S."/>
            <person name="Jermiin L.S."/>
            <person name="Skirmuntt E.C."/>
            <person name="Katzourakis A."/>
            <person name="Burkitt-Gray L."/>
            <person name="Ray D.A."/>
            <person name="Sullivan K.A.M."/>
            <person name="Roscito J.G."/>
            <person name="Kirilenko B.M."/>
            <person name="Davalos L.M."/>
            <person name="Corthals A.P."/>
            <person name="Power M.L."/>
            <person name="Jones G."/>
            <person name="Ransome R.D."/>
            <person name="Dechmann D.K.N."/>
            <person name="Locatelli A.G."/>
            <person name="Puechmaille S.J."/>
            <person name="Fedrigo O."/>
            <person name="Jarvis E.D."/>
            <person name="Hiller M."/>
            <person name="Vernes S.C."/>
            <person name="Myers E.W."/>
            <person name="Teeling E.C."/>
        </authorList>
    </citation>
    <scope>NUCLEOTIDE SEQUENCE [LARGE SCALE GENOMIC DNA]</scope>
    <source>
        <strain evidence="1">MMyoMyo1</strain>
        <tissue evidence="1">Flight muscle</tissue>
    </source>
</reference>
<comment type="caution">
    <text evidence="1">The sequence shown here is derived from an EMBL/GenBank/DDBJ whole genome shotgun (WGS) entry which is preliminary data.</text>
</comment>
<gene>
    <name evidence="1" type="ORF">mMyoMyo1_011674</name>
</gene>
<keyword evidence="2" id="KW-1185">Reference proteome</keyword>
<evidence type="ECO:0000313" key="2">
    <source>
        <dbReference type="Proteomes" id="UP000527355"/>
    </source>
</evidence>
<dbReference type="Proteomes" id="UP000527355">
    <property type="component" value="Unassembled WGS sequence"/>
</dbReference>